<dbReference type="Proteomes" id="UP000177097">
    <property type="component" value="Unassembled WGS sequence"/>
</dbReference>
<reference evidence="2 3" key="1">
    <citation type="journal article" date="2016" name="Nat. Commun.">
        <title>Thousands of microbial genomes shed light on interconnected biogeochemical processes in an aquifer system.</title>
        <authorList>
            <person name="Anantharaman K."/>
            <person name="Brown C.T."/>
            <person name="Hug L.A."/>
            <person name="Sharon I."/>
            <person name="Castelle C.J."/>
            <person name="Probst A.J."/>
            <person name="Thomas B.C."/>
            <person name="Singh A."/>
            <person name="Wilkins M.J."/>
            <person name="Karaoz U."/>
            <person name="Brodie E.L."/>
            <person name="Williams K.H."/>
            <person name="Hubbard S.S."/>
            <person name="Banfield J.F."/>
        </authorList>
    </citation>
    <scope>NUCLEOTIDE SEQUENCE [LARGE SCALE GENOMIC DNA]</scope>
</reference>
<keyword evidence="1" id="KW-0472">Membrane</keyword>
<keyword evidence="1" id="KW-1133">Transmembrane helix</keyword>
<protein>
    <submittedName>
        <fullName evidence="2">Uncharacterized protein</fullName>
    </submittedName>
</protein>
<sequence length="139" mass="15077">MKQWMAIGLVTIVLCVQGALLWHIGTMDADMHSACPVSLITRSGCVDTSNIVDTLDHHLSLFANLITSIPTSGTLIACMMIALAWALTLTFLFGRPPSDTTTAIARAHQQHVRFQAVQKLNHWFAALRLQGIGVNLVAA</sequence>
<gene>
    <name evidence="2" type="ORF">A3C17_00195</name>
</gene>
<evidence type="ECO:0000313" key="2">
    <source>
        <dbReference type="EMBL" id="OGL70885.1"/>
    </source>
</evidence>
<accession>A0A1F7TY05</accession>
<name>A0A1F7TY05_9BACT</name>
<dbReference type="STRING" id="1802389.A3C17_00195"/>
<proteinExistence type="predicted"/>
<evidence type="ECO:0000313" key="3">
    <source>
        <dbReference type="Proteomes" id="UP000177097"/>
    </source>
</evidence>
<keyword evidence="1" id="KW-0812">Transmembrane</keyword>
<dbReference type="EMBL" id="MGDX01000020">
    <property type="protein sequence ID" value="OGL70885.1"/>
    <property type="molecule type" value="Genomic_DNA"/>
</dbReference>
<organism evidence="2 3">
    <name type="scientific">Candidatus Uhrbacteria bacterium RIFCSPHIGHO2_02_FULL_53_13</name>
    <dbReference type="NCBI Taxonomy" id="1802389"/>
    <lineage>
        <taxon>Bacteria</taxon>
        <taxon>Candidatus Uhriibacteriota</taxon>
    </lineage>
</organism>
<feature type="transmembrane region" description="Helical" evidence="1">
    <location>
        <begin position="74"/>
        <end position="94"/>
    </location>
</feature>
<dbReference type="AlphaFoldDB" id="A0A1F7TY05"/>
<comment type="caution">
    <text evidence="2">The sequence shown here is derived from an EMBL/GenBank/DDBJ whole genome shotgun (WGS) entry which is preliminary data.</text>
</comment>
<evidence type="ECO:0000256" key="1">
    <source>
        <dbReference type="SAM" id="Phobius"/>
    </source>
</evidence>